<protein>
    <recommendedName>
        <fullName evidence="4">G-protein coupled receptors family 1 profile domain-containing protein</fullName>
    </recommendedName>
</protein>
<reference evidence="2 3" key="1">
    <citation type="journal article" date="2015" name="Genome Biol.">
        <title>Comparative genomics of Steinernema reveals deeply conserved gene regulatory networks.</title>
        <authorList>
            <person name="Dillman A.R."/>
            <person name="Macchietto M."/>
            <person name="Porter C.F."/>
            <person name="Rogers A."/>
            <person name="Williams B."/>
            <person name="Antoshechkin I."/>
            <person name="Lee M.M."/>
            <person name="Goodwin Z."/>
            <person name="Lu X."/>
            <person name="Lewis E.E."/>
            <person name="Goodrich-Blair H."/>
            <person name="Stock S.P."/>
            <person name="Adams B.J."/>
            <person name="Sternberg P.W."/>
            <person name="Mortazavi A."/>
        </authorList>
    </citation>
    <scope>NUCLEOTIDE SEQUENCE [LARGE SCALE GENOMIC DNA]</scope>
    <source>
        <strain evidence="2 3">ALL</strain>
    </source>
</reference>
<feature type="transmembrane region" description="Helical" evidence="1">
    <location>
        <begin position="104"/>
        <end position="128"/>
    </location>
</feature>
<dbReference type="Proteomes" id="UP000298663">
    <property type="component" value="Unassembled WGS sequence"/>
</dbReference>
<dbReference type="Pfam" id="PF10318">
    <property type="entry name" value="7TM_GPCR_Srh"/>
    <property type="match status" value="1"/>
</dbReference>
<dbReference type="InterPro" id="IPR019422">
    <property type="entry name" value="7TM_GPCR_serpentine_rcpt_Srh"/>
</dbReference>
<reference evidence="2 3" key="2">
    <citation type="journal article" date="2019" name="G3 (Bethesda)">
        <title>Hybrid Assembly of the Genome of the Entomopathogenic Nematode Steinernema carpocapsae Identifies the X-Chromosome.</title>
        <authorList>
            <person name="Serra L."/>
            <person name="Macchietto M."/>
            <person name="Macias-Munoz A."/>
            <person name="McGill C.J."/>
            <person name="Rodriguez I.M."/>
            <person name="Rodriguez B."/>
            <person name="Murad R."/>
            <person name="Mortazavi A."/>
        </authorList>
    </citation>
    <scope>NUCLEOTIDE SEQUENCE [LARGE SCALE GENOMIC DNA]</scope>
    <source>
        <strain evidence="2 3">ALL</strain>
    </source>
</reference>
<feature type="transmembrane region" description="Helical" evidence="1">
    <location>
        <begin position="27"/>
        <end position="51"/>
    </location>
</feature>
<comment type="caution">
    <text evidence="2">The sequence shown here is derived from an EMBL/GenBank/DDBJ whole genome shotgun (WGS) entry which is preliminary data.</text>
</comment>
<gene>
    <name evidence="2" type="ORF">L596_012541</name>
</gene>
<dbReference type="AlphaFoldDB" id="A0A4U5NY90"/>
<keyword evidence="3" id="KW-1185">Reference proteome</keyword>
<dbReference type="OrthoDB" id="5858623at2759"/>
<organism evidence="2 3">
    <name type="scientific">Steinernema carpocapsae</name>
    <name type="common">Entomopathogenic nematode</name>
    <dbReference type="NCBI Taxonomy" id="34508"/>
    <lineage>
        <taxon>Eukaryota</taxon>
        <taxon>Metazoa</taxon>
        <taxon>Ecdysozoa</taxon>
        <taxon>Nematoda</taxon>
        <taxon>Chromadorea</taxon>
        <taxon>Rhabditida</taxon>
        <taxon>Tylenchina</taxon>
        <taxon>Panagrolaimomorpha</taxon>
        <taxon>Strongyloidoidea</taxon>
        <taxon>Steinernematidae</taxon>
        <taxon>Steinernema</taxon>
    </lineage>
</organism>
<proteinExistence type="predicted"/>
<evidence type="ECO:0000313" key="3">
    <source>
        <dbReference type="Proteomes" id="UP000298663"/>
    </source>
</evidence>
<keyword evidence="1" id="KW-0472">Membrane</keyword>
<feature type="transmembrane region" description="Helical" evidence="1">
    <location>
        <begin position="71"/>
        <end position="98"/>
    </location>
</feature>
<evidence type="ECO:0000256" key="1">
    <source>
        <dbReference type="SAM" id="Phobius"/>
    </source>
</evidence>
<keyword evidence="1" id="KW-0812">Transmembrane</keyword>
<evidence type="ECO:0008006" key="4">
    <source>
        <dbReference type="Google" id="ProtNLM"/>
    </source>
</evidence>
<accession>A0A4U5NY90</accession>
<name>A0A4U5NY90_STECR</name>
<sequence length="138" mass="15730">MASYPGKIEDAEDLFCFAPERLDRFLFLAYFFIFIFLIVSGVILFVFLSFLQLHKNKKIIKEKTLQMQKVLLWNLIILAAIPITLGGLPLLIAISSVFFHDIPFGQLLCAVCMLVLVNYGPIMCITSYSSFENISRLL</sequence>
<keyword evidence="1" id="KW-1133">Transmembrane helix</keyword>
<dbReference type="EMBL" id="AZBU02000003">
    <property type="protein sequence ID" value="TKR88273.1"/>
    <property type="molecule type" value="Genomic_DNA"/>
</dbReference>
<evidence type="ECO:0000313" key="2">
    <source>
        <dbReference type="EMBL" id="TKR88273.1"/>
    </source>
</evidence>